<organism evidence="2 3">
    <name type="scientific">Mammaliicoccus sciuri</name>
    <name type="common">Staphylococcus sciuri</name>
    <dbReference type="NCBI Taxonomy" id="1296"/>
    <lineage>
        <taxon>Bacteria</taxon>
        <taxon>Bacillati</taxon>
        <taxon>Bacillota</taxon>
        <taxon>Bacilli</taxon>
        <taxon>Bacillales</taxon>
        <taxon>Staphylococcaceae</taxon>
        <taxon>Mammaliicoccus</taxon>
    </lineage>
</organism>
<dbReference type="KEGG" id="sscu:CEP64_01770"/>
<sequence>MNVLVELAENQILETERLILRPINLNDIESLFEYASDIENTTHVFPTHSSIEETKNVIARYYMNAPLGKYGIELKSENKLIGTIDLRVEQEHKRGELGYALNLKFTGNGYMTEAGLALLSLSFETLGLNQVKAMHSTINPKSGEVMKRLGMKKIGVMPKNRIHKEKIVDDVIYAITDAEYAEMVNREK</sequence>
<dbReference type="InterPro" id="IPR051531">
    <property type="entry name" value="N-acetyltransferase"/>
</dbReference>
<dbReference type="GO" id="GO:0016747">
    <property type="term" value="F:acyltransferase activity, transferring groups other than amino-acyl groups"/>
    <property type="evidence" value="ECO:0007669"/>
    <property type="project" value="InterPro"/>
</dbReference>
<dbReference type="PANTHER" id="PTHR43792">
    <property type="entry name" value="GNAT FAMILY, PUTATIVE (AFU_ORTHOLOGUE AFUA_3G00765)-RELATED-RELATED"/>
    <property type="match status" value="1"/>
</dbReference>
<name>A0AAI8DFG2_MAMSC</name>
<dbReference type="SUPFAM" id="SSF55729">
    <property type="entry name" value="Acyl-CoA N-acyltransferases (Nat)"/>
    <property type="match status" value="1"/>
</dbReference>
<accession>A0AAI8DFG2</accession>
<evidence type="ECO:0000313" key="2">
    <source>
        <dbReference type="EMBL" id="ASE33369.1"/>
    </source>
</evidence>
<dbReference type="Proteomes" id="UP000197058">
    <property type="component" value="Chromosome"/>
</dbReference>
<dbReference type="AlphaFoldDB" id="A0AAI8DFG2"/>
<dbReference type="RefSeq" id="WP_048541226.1">
    <property type="nucleotide sequence ID" value="NZ_CP022046.2"/>
</dbReference>
<feature type="domain" description="N-acetyltransferase" evidence="1">
    <location>
        <begin position="17"/>
        <end position="152"/>
    </location>
</feature>
<dbReference type="GeneID" id="48591986"/>
<protein>
    <submittedName>
        <fullName evidence="2">N-acetyltransferase</fullName>
    </submittedName>
</protein>
<dbReference type="EMBL" id="CP022046">
    <property type="protein sequence ID" value="ASE33369.1"/>
    <property type="molecule type" value="Genomic_DNA"/>
</dbReference>
<dbReference type="InterPro" id="IPR000182">
    <property type="entry name" value="GNAT_dom"/>
</dbReference>
<dbReference type="InterPro" id="IPR016181">
    <property type="entry name" value="Acyl_CoA_acyltransferase"/>
</dbReference>
<dbReference type="Gene3D" id="3.40.630.30">
    <property type="match status" value="1"/>
</dbReference>
<evidence type="ECO:0000313" key="3">
    <source>
        <dbReference type="Proteomes" id="UP000197058"/>
    </source>
</evidence>
<evidence type="ECO:0000259" key="1">
    <source>
        <dbReference type="Pfam" id="PF13302"/>
    </source>
</evidence>
<proteinExistence type="predicted"/>
<reference evidence="3" key="1">
    <citation type="submission" date="2017-06" db="EMBL/GenBank/DDBJ databases">
        <title>FDA dAtabase for Regulatory Grade micrObial Sequences (FDA-ARGOS): Supporting development and validation of Infectious Disease Dx tests.</title>
        <authorList>
            <person name="Goldberg B."/>
            <person name="Campos J."/>
            <person name="Tallon L."/>
            <person name="Sadzewicz L."/>
            <person name="Sengamalay N."/>
            <person name="Ott S."/>
            <person name="Godinez A."/>
            <person name="Nagaraj S."/>
            <person name="Vavikolanu K."/>
            <person name="Nadendla S."/>
            <person name="George J."/>
            <person name="Geyer C."/>
            <person name="Sichtig H."/>
        </authorList>
    </citation>
    <scope>NUCLEOTIDE SEQUENCE [LARGE SCALE GENOMIC DNA]</scope>
    <source>
        <strain evidence="3">FDAARGOS_285</strain>
    </source>
</reference>
<dbReference type="Pfam" id="PF13302">
    <property type="entry name" value="Acetyltransf_3"/>
    <property type="match status" value="1"/>
</dbReference>
<gene>
    <name evidence="2" type="ORF">CEP64_01770</name>
</gene>